<reference evidence="1 2" key="1">
    <citation type="submission" date="2016-04" db="EMBL/GenBank/DDBJ databases">
        <title>Complete genome sequence of Dokdonella koreensis DS-123T.</title>
        <authorList>
            <person name="Kim J.F."/>
            <person name="Lee H."/>
            <person name="Kwak M.-J."/>
        </authorList>
    </citation>
    <scope>NUCLEOTIDE SEQUENCE [LARGE SCALE GENOMIC DNA]</scope>
    <source>
        <strain evidence="1 2">DS-123</strain>
    </source>
</reference>
<evidence type="ECO:0000313" key="2">
    <source>
        <dbReference type="Proteomes" id="UP000076830"/>
    </source>
</evidence>
<sequence>MSSDAVPLWRCMAVIEVGDHIDRLDELIREDGLHYRLVPCASSPKGFLWYELHVDSSGSEHRAARTAWAILWAIKRLAADGVVTDLRIVTGAEWLHVPPSALPRIDVDISGAAHH</sequence>
<protein>
    <submittedName>
        <fullName evidence="1">Uncharacterized protein</fullName>
    </submittedName>
</protein>
<accession>A0A160DXT8</accession>
<gene>
    <name evidence="1" type="ORF">I596_3569</name>
</gene>
<dbReference type="EMBL" id="CP015249">
    <property type="protein sequence ID" value="ANB19557.1"/>
    <property type="molecule type" value="Genomic_DNA"/>
</dbReference>
<proteinExistence type="predicted"/>
<evidence type="ECO:0000313" key="1">
    <source>
        <dbReference type="EMBL" id="ANB19557.1"/>
    </source>
</evidence>
<dbReference type="RefSeq" id="WP_150132225.1">
    <property type="nucleotide sequence ID" value="NZ_CP015249.1"/>
</dbReference>
<dbReference type="OrthoDB" id="5963205at2"/>
<keyword evidence="2" id="KW-1185">Reference proteome</keyword>
<dbReference type="KEGG" id="dko:I596_3569"/>
<dbReference type="AlphaFoldDB" id="A0A160DXT8"/>
<name>A0A160DXT8_9GAMM</name>
<dbReference type="Proteomes" id="UP000076830">
    <property type="component" value="Chromosome"/>
</dbReference>
<organism evidence="1 2">
    <name type="scientific">Dokdonella koreensis DS-123</name>
    <dbReference type="NCBI Taxonomy" id="1300342"/>
    <lineage>
        <taxon>Bacteria</taxon>
        <taxon>Pseudomonadati</taxon>
        <taxon>Pseudomonadota</taxon>
        <taxon>Gammaproteobacteria</taxon>
        <taxon>Lysobacterales</taxon>
        <taxon>Rhodanobacteraceae</taxon>
        <taxon>Dokdonella</taxon>
    </lineage>
</organism>